<dbReference type="AlphaFoldDB" id="A0A6V8LXT8"/>
<evidence type="ECO:0000313" key="1">
    <source>
        <dbReference type="EMBL" id="GFK95401.1"/>
    </source>
</evidence>
<proteinExistence type="predicted"/>
<gene>
    <name evidence="1" type="ORF">NNJEOMEG_03264</name>
</gene>
<evidence type="ECO:0000313" key="2">
    <source>
        <dbReference type="Proteomes" id="UP000494245"/>
    </source>
</evidence>
<organism evidence="1 2">
    <name type="scientific">Fundidesulfovibrio magnetotacticus</name>
    <dbReference type="NCBI Taxonomy" id="2730080"/>
    <lineage>
        <taxon>Bacteria</taxon>
        <taxon>Pseudomonadati</taxon>
        <taxon>Thermodesulfobacteriota</taxon>
        <taxon>Desulfovibrionia</taxon>
        <taxon>Desulfovibrionales</taxon>
        <taxon>Desulfovibrionaceae</taxon>
        <taxon>Fundidesulfovibrio</taxon>
    </lineage>
</organism>
<comment type="caution">
    <text evidence="1">The sequence shown here is derived from an EMBL/GenBank/DDBJ whole genome shotgun (WGS) entry which is preliminary data.</text>
</comment>
<sequence length="93" mass="10138">MQDLAASYLEHFEMNFGEDSSVELSGKAPEDLKLLASGIEEMFGPGRLPSLFEALSVVADSELPHCAEVDVKVCPLDLYFVVLDFLGARAFPT</sequence>
<reference evidence="1 2" key="1">
    <citation type="submission" date="2020-04" db="EMBL/GenBank/DDBJ databases">
        <authorList>
            <consortium name="Desulfovibrio sp. FSS-1 genome sequencing consortium"/>
            <person name="Shimoshige H."/>
            <person name="Kobayashi H."/>
            <person name="Maekawa T."/>
        </authorList>
    </citation>
    <scope>NUCLEOTIDE SEQUENCE [LARGE SCALE GENOMIC DNA]</scope>
    <source>
        <strain evidence="1 2">SIID29052-01</strain>
    </source>
</reference>
<name>A0A6V8LXT8_9BACT</name>
<dbReference type="RefSeq" id="WP_173086385.1">
    <property type="nucleotide sequence ID" value="NZ_BLTE01000017.1"/>
</dbReference>
<keyword evidence="2" id="KW-1185">Reference proteome</keyword>
<protein>
    <submittedName>
        <fullName evidence="1">Uncharacterized protein</fullName>
    </submittedName>
</protein>
<reference evidence="1 2" key="2">
    <citation type="submission" date="2020-05" db="EMBL/GenBank/DDBJ databases">
        <title>Draft genome sequence of Desulfovibrio sp. strainFSS-1.</title>
        <authorList>
            <person name="Shimoshige H."/>
            <person name="Kobayashi H."/>
            <person name="Maekawa T."/>
        </authorList>
    </citation>
    <scope>NUCLEOTIDE SEQUENCE [LARGE SCALE GENOMIC DNA]</scope>
    <source>
        <strain evidence="1 2">SIID29052-01</strain>
    </source>
</reference>
<dbReference type="EMBL" id="BLTE01000017">
    <property type="protein sequence ID" value="GFK95401.1"/>
    <property type="molecule type" value="Genomic_DNA"/>
</dbReference>
<accession>A0A6V8LXT8</accession>
<dbReference type="Proteomes" id="UP000494245">
    <property type="component" value="Unassembled WGS sequence"/>
</dbReference>